<evidence type="ECO:0000256" key="1">
    <source>
        <dbReference type="ARBA" id="ARBA00008344"/>
    </source>
</evidence>
<evidence type="ECO:0000313" key="7">
    <source>
        <dbReference type="RefSeq" id="XP_065668873.1"/>
    </source>
</evidence>
<dbReference type="RefSeq" id="XP_065668873.1">
    <property type="nucleotide sequence ID" value="XM_065812801.1"/>
</dbReference>
<dbReference type="InterPro" id="IPR001806">
    <property type="entry name" value="Small_GTPase"/>
</dbReference>
<dbReference type="InterPro" id="IPR051065">
    <property type="entry name" value="Ras-related_GTPase"/>
</dbReference>
<keyword evidence="3" id="KW-0378">Hydrolase</keyword>
<evidence type="ECO:0000313" key="6">
    <source>
        <dbReference type="RefSeq" id="XP_065668872.1"/>
    </source>
</evidence>
<proteinExistence type="inferred from homology"/>
<comment type="similarity">
    <text evidence="1">Belongs to the small GTPase superfamily. Ras family.</text>
</comment>
<dbReference type="RefSeq" id="XP_065668872.1">
    <property type="nucleotide sequence ID" value="XM_065812800.1"/>
</dbReference>
<dbReference type="RefSeq" id="XP_065668874.1">
    <property type="nucleotide sequence ID" value="XM_065812802.1"/>
</dbReference>
<dbReference type="PANTHER" id="PTHR45704">
    <property type="entry name" value="RAS-LIKE FAMILY MEMBER 11"/>
    <property type="match status" value="1"/>
</dbReference>
<dbReference type="PROSITE" id="PS51421">
    <property type="entry name" value="RAS"/>
    <property type="match status" value="1"/>
</dbReference>
<protein>
    <recommendedName>
        <fullName evidence="2">small monomeric GTPase</fullName>
        <ecNumber evidence="2">3.6.5.2</ecNumber>
    </recommendedName>
</protein>
<reference evidence="6 7" key="1">
    <citation type="submission" date="2025-05" db="UniProtKB">
        <authorList>
            <consortium name="RefSeq"/>
        </authorList>
    </citation>
    <scope>IDENTIFICATION</scope>
</reference>
<gene>
    <name evidence="6 7 8" type="primary">LOC101235147</name>
</gene>
<name>A0ABM4D3N1_HYDVU</name>
<dbReference type="InterPro" id="IPR027417">
    <property type="entry name" value="P-loop_NTPase"/>
</dbReference>
<evidence type="ECO:0000256" key="4">
    <source>
        <dbReference type="ARBA" id="ARBA00048098"/>
    </source>
</evidence>
<sequence length="251" mass="28367">MRDEPVVIRLAICGAKNSGKSALSVRFLTRRFIGEYDSNQDVIFERSIVLADKKVELQVNDTTEKEWIKNPQKLINWATVIVVVYSITDYGSFLVARNILNALHNIKPLCSELTLLVGNKKDLQHFRTVKKSEAKSLAMTFGIKFIECSAAEDFDEIHGSFTRLFFSHLLLLKNSSDELEEETHPGRRKSFLSTLMPKPNFDQNITNNLEQNIKGLNSAKQPEVKNASNKLSLRRKISGIGSRLVGTQVTK</sequence>
<dbReference type="SMART" id="SM00173">
    <property type="entry name" value="RAS"/>
    <property type="match status" value="1"/>
</dbReference>
<accession>A0ABM4D3N1</accession>
<evidence type="ECO:0000256" key="2">
    <source>
        <dbReference type="ARBA" id="ARBA00011984"/>
    </source>
</evidence>
<dbReference type="PRINTS" id="PR00449">
    <property type="entry name" value="RASTRNSFRMNG"/>
</dbReference>
<dbReference type="SUPFAM" id="SSF52540">
    <property type="entry name" value="P-loop containing nucleoside triphosphate hydrolases"/>
    <property type="match status" value="1"/>
</dbReference>
<dbReference type="PROSITE" id="PS51419">
    <property type="entry name" value="RAB"/>
    <property type="match status" value="1"/>
</dbReference>
<dbReference type="EC" id="3.6.5.2" evidence="2"/>
<dbReference type="Gene3D" id="3.40.50.300">
    <property type="entry name" value="P-loop containing nucleotide triphosphate hydrolases"/>
    <property type="match status" value="1"/>
</dbReference>
<dbReference type="GeneID" id="101235147"/>
<comment type="catalytic activity">
    <reaction evidence="4">
        <text>GTP + H2O = GDP + phosphate + H(+)</text>
        <dbReference type="Rhea" id="RHEA:19669"/>
        <dbReference type="ChEBI" id="CHEBI:15377"/>
        <dbReference type="ChEBI" id="CHEBI:15378"/>
        <dbReference type="ChEBI" id="CHEBI:37565"/>
        <dbReference type="ChEBI" id="CHEBI:43474"/>
        <dbReference type="ChEBI" id="CHEBI:58189"/>
        <dbReference type="EC" id="3.6.5.2"/>
    </reaction>
</comment>
<dbReference type="Proteomes" id="UP001652625">
    <property type="component" value="Chromosome 12"/>
</dbReference>
<dbReference type="Pfam" id="PF00071">
    <property type="entry name" value="Ras"/>
    <property type="match status" value="1"/>
</dbReference>
<evidence type="ECO:0000313" key="5">
    <source>
        <dbReference type="Proteomes" id="UP001652625"/>
    </source>
</evidence>
<evidence type="ECO:0000256" key="3">
    <source>
        <dbReference type="ARBA" id="ARBA00022801"/>
    </source>
</evidence>
<evidence type="ECO:0000313" key="8">
    <source>
        <dbReference type="RefSeq" id="XP_065668874.1"/>
    </source>
</evidence>
<dbReference type="SMART" id="SM00175">
    <property type="entry name" value="RAB"/>
    <property type="match status" value="1"/>
</dbReference>
<keyword evidence="5" id="KW-1185">Reference proteome</keyword>
<organism evidence="5 6">
    <name type="scientific">Hydra vulgaris</name>
    <name type="common">Hydra</name>
    <name type="synonym">Hydra attenuata</name>
    <dbReference type="NCBI Taxonomy" id="6087"/>
    <lineage>
        <taxon>Eukaryota</taxon>
        <taxon>Metazoa</taxon>
        <taxon>Cnidaria</taxon>
        <taxon>Hydrozoa</taxon>
        <taxon>Hydroidolina</taxon>
        <taxon>Anthoathecata</taxon>
        <taxon>Aplanulata</taxon>
        <taxon>Hydridae</taxon>
        <taxon>Hydra</taxon>
    </lineage>
</organism>